<dbReference type="EMBL" id="JAUTXT010000036">
    <property type="protein sequence ID" value="KAK3672077.1"/>
    <property type="molecule type" value="Genomic_DNA"/>
</dbReference>
<evidence type="ECO:0000313" key="2">
    <source>
        <dbReference type="EMBL" id="KAK3672077.1"/>
    </source>
</evidence>
<sequence>MLEEATGFAVVSSDLGKGASLEVRPLGLEMSYFQHGQWTSRVAYIPINVGLDILPLTDPSDFCGTTVQDLLRSYKETAEAVAEWSRTCIRDHEERAAINRRVSGTGQGRDARPTRLLDICSLAAEQKVRPCGHNTYLTDNENGYVTLSHCRGPFLPTRLLTTNFAEFCDGIKIERLPRTFQDAIAFTRSIDVRYLWIDALCIVKDSQEDWLRESLRMVDAYSNSIVNLVATASTDGTGGSFVEKYDPSLSLPLVVNATWTGHAAGRYACLDQSAYDWRIDAGTLNKRAWVFQERVLAPRTVHFAQDQRSACDIRRKLERIAMTAQRLAKWKPSDYAAGLRRQEIEVAMLWHLTDAESRSADMFVAPSWSWPSVRGSMEFTPLEDWESVKTGNLSRQILLLVLCTSRWLPSEDPLVSLRTIELWEVRFDGSASKLYCMSINERTKLKQGENPYSIDFFEALDHEPMYQSVPPNGLDAVFCRFMTAETPHLPKRWASEGLIQQPTPHQPPGHYVRIGRLKLFHDDKEHIFDAARKQHLSCLADHQDGTFTIDIV</sequence>
<dbReference type="PANTHER" id="PTHR33112">
    <property type="entry name" value="DOMAIN PROTEIN, PUTATIVE-RELATED"/>
    <property type="match status" value="1"/>
</dbReference>
<gene>
    <name evidence="2" type="ORF">LTR78_008047</name>
</gene>
<keyword evidence="3" id="KW-1185">Reference proteome</keyword>
<name>A0AAE0WJ12_9PEZI</name>
<evidence type="ECO:0000259" key="1">
    <source>
        <dbReference type="Pfam" id="PF06985"/>
    </source>
</evidence>
<accession>A0AAE0WJ12</accession>
<organism evidence="2 3">
    <name type="scientific">Recurvomyces mirabilis</name>
    <dbReference type="NCBI Taxonomy" id="574656"/>
    <lineage>
        <taxon>Eukaryota</taxon>
        <taxon>Fungi</taxon>
        <taxon>Dikarya</taxon>
        <taxon>Ascomycota</taxon>
        <taxon>Pezizomycotina</taxon>
        <taxon>Dothideomycetes</taxon>
        <taxon>Dothideomycetidae</taxon>
        <taxon>Mycosphaerellales</taxon>
        <taxon>Teratosphaeriaceae</taxon>
        <taxon>Recurvomyces</taxon>
    </lineage>
</organism>
<protein>
    <recommendedName>
        <fullName evidence="1">Heterokaryon incompatibility domain-containing protein</fullName>
    </recommendedName>
</protein>
<feature type="domain" description="Heterokaryon incompatibility" evidence="1">
    <location>
        <begin position="144"/>
        <end position="293"/>
    </location>
</feature>
<evidence type="ECO:0000313" key="3">
    <source>
        <dbReference type="Proteomes" id="UP001274830"/>
    </source>
</evidence>
<comment type="caution">
    <text evidence="2">The sequence shown here is derived from an EMBL/GenBank/DDBJ whole genome shotgun (WGS) entry which is preliminary data.</text>
</comment>
<dbReference type="AlphaFoldDB" id="A0AAE0WJ12"/>
<dbReference type="Proteomes" id="UP001274830">
    <property type="component" value="Unassembled WGS sequence"/>
</dbReference>
<dbReference type="Pfam" id="PF06985">
    <property type="entry name" value="HET"/>
    <property type="match status" value="1"/>
</dbReference>
<reference evidence="2" key="1">
    <citation type="submission" date="2023-07" db="EMBL/GenBank/DDBJ databases">
        <title>Black Yeasts Isolated from many extreme environments.</title>
        <authorList>
            <person name="Coleine C."/>
            <person name="Stajich J.E."/>
            <person name="Selbmann L."/>
        </authorList>
    </citation>
    <scope>NUCLEOTIDE SEQUENCE</scope>
    <source>
        <strain evidence="2">CCFEE 5485</strain>
    </source>
</reference>
<dbReference type="InterPro" id="IPR010730">
    <property type="entry name" value="HET"/>
</dbReference>
<dbReference type="PANTHER" id="PTHR33112:SF9">
    <property type="entry name" value="HETEROKARYON INCOMPATIBILITY DOMAIN-CONTAINING PROTEIN"/>
    <property type="match status" value="1"/>
</dbReference>
<proteinExistence type="predicted"/>